<accession>A0A8T0DQG8</accession>
<evidence type="ECO:0000313" key="1">
    <source>
        <dbReference type="EMBL" id="KAF8570003.1"/>
    </source>
</evidence>
<gene>
    <name evidence="1" type="ORF">P879_05492</name>
</gene>
<protein>
    <submittedName>
        <fullName evidence="1">Uncharacterized protein</fullName>
    </submittedName>
</protein>
<dbReference type="AlphaFoldDB" id="A0A8T0DQG8"/>
<dbReference type="OrthoDB" id="6280075at2759"/>
<sequence>MALRQLLNGDPSRSLQMLPTLSNGLVDPQPVYRPLLDSANSSRIPLFTNTARFRLIQPKTVIVSTPSNVQS</sequence>
<evidence type="ECO:0000313" key="2">
    <source>
        <dbReference type="Proteomes" id="UP000699462"/>
    </source>
</evidence>
<reference evidence="1 2" key="1">
    <citation type="submission" date="2019-07" db="EMBL/GenBank/DDBJ databases">
        <title>Annotation for the trematode Paragonimus westermani.</title>
        <authorList>
            <person name="Choi Y.-J."/>
        </authorList>
    </citation>
    <scope>NUCLEOTIDE SEQUENCE [LARGE SCALE GENOMIC DNA]</scope>
    <source>
        <strain evidence="1">180907_Pwestermani</strain>
    </source>
</reference>
<organism evidence="1 2">
    <name type="scientific">Paragonimus westermani</name>
    <dbReference type="NCBI Taxonomy" id="34504"/>
    <lineage>
        <taxon>Eukaryota</taxon>
        <taxon>Metazoa</taxon>
        <taxon>Spiralia</taxon>
        <taxon>Lophotrochozoa</taxon>
        <taxon>Platyhelminthes</taxon>
        <taxon>Trematoda</taxon>
        <taxon>Digenea</taxon>
        <taxon>Plagiorchiida</taxon>
        <taxon>Troglotremata</taxon>
        <taxon>Troglotrematidae</taxon>
        <taxon>Paragonimus</taxon>
    </lineage>
</organism>
<proteinExistence type="predicted"/>
<keyword evidence="2" id="KW-1185">Reference proteome</keyword>
<comment type="caution">
    <text evidence="1">The sequence shown here is derived from an EMBL/GenBank/DDBJ whole genome shotgun (WGS) entry which is preliminary data.</text>
</comment>
<dbReference type="Proteomes" id="UP000699462">
    <property type="component" value="Unassembled WGS sequence"/>
</dbReference>
<name>A0A8T0DQG8_9TREM</name>
<dbReference type="EMBL" id="JTDF01001450">
    <property type="protein sequence ID" value="KAF8570003.1"/>
    <property type="molecule type" value="Genomic_DNA"/>
</dbReference>